<organism evidence="2 4">
    <name type="scientific">Neisseria elongata subsp. nitroreducens</name>
    <dbReference type="NCBI Taxonomy" id="90367"/>
    <lineage>
        <taxon>Bacteria</taxon>
        <taxon>Pseudomonadati</taxon>
        <taxon>Pseudomonadota</taxon>
        <taxon>Betaproteobacteria</taxon>
        <taxon>Neisseriales</taxon>
        <taxon>Neisseriaceae</taxon>
        <taxon>Neisseria</taxon>
    </lineage>
</organism>
<keyword evidence="1" id="KW-0472">Membrane</keyword>
<feature type="transmembrane region" description="Helical" evidence="1">
    <location>
        <begin position="56"/>
        <end position="74"/>
    </location>
</feature>
<dbReference type="EMBL" id="JAGJWT010000003">
    <property type="protein sequence ID" value="MBS9340350.1"/>
    <property type="molecule type" value="Genomic_DNA"/>
</dbReference>
<keyword evidence="1" id="KW-1133">Transmembrane helix</keyword>
<keyword evidence="1" id="KW-0812">Transmembrane</keyword>
<dbReference type="Proteomes" id="UP000708805">
    <property type="component" value="Unassembled WGS sequence"/>
</dbReference>
<evidence type="ECO:0000313" key="3">
    <source>
        <dbReference type="EMBL" id="MBS9340350.1"/>
    </source>
</evidence>
<comment type="caution">
    <text evidence="2">The sequence shown here is derived from an EMBL/GenBank/DDBJ whole genome shotgun (WGS) entry which is preliminary data.</text>
</comment>
<gene>
    <name evidence="2" type="ORF">J8641_01960</name>
    <name evidence="3" type="ORF">J8641_05885</name>
</gene>
<sequence>MIFAIAAALLTAVLLYMLLFKDWDDFLECVKFWLIPDIVSMFRGKYWEDAWAEFKLLLWLGISIGVGALVYHNFG</sequence>
<protein>
    <submittedName>
        <fullName evidence="2">Uncharacterized protein</fullName>
    </submittedName>
</protein>
<dbReference type="EMBL" id="JAGJWT010000001">
    <property type="protein sequence ID" value="MBS9339605.1"/>
    <property type="molecule type" value="Genomic_DNA"/>
</dbReference>
<dbReference type="RefSeq" id="WP_214037206.1">
    <property type="nucleotide sequence ID" value="NZ_JAGJWT010000001.1"/>
</dbReference>
<accession>A0A9X0ZUR2</accession>
<evidence type="ECO:0000313" key="4">
    <source>
        <dbReference type="Proteomes" id="UP000708805"/>
    </source>
</evidence>
<name>A0A9X0ZUR2_NEIEL</name>
<evidence type="ECO:0000313" key="2">
    <source>
        <dbReference type="EMBL" id="MBS9339605.1"/>
    </source>
</evidence>
<proteinExistence type="predicted"/>
<reference evidence="2" key="1">
    <citation type="submission" date="2021-04" db="EMBL/GenBank/DDBJ databases">
        <title>Genomic characterization of endocarditis-associated Neisseria elongata subsp. nitroreducens.</title>
        <authorList>
            <person name="Schorner M."/>
            <person name="Passarelli-Araujo H."/>
            <person name="Scheffer M."/>
            <person name="Barazzetti F."/>
            <person name="Martins J."/>
            <person name="Machado H."/>
            <person name="Palmeiro J."/>
            <person name="Bazzo M."/>
        </authorList>
    </citation>
    <scope>NUCLEOTIDE SEQUENCE</scope>
    <source>
        <strain evidence="2">Nel_M001</strain>
    </source>
</reference>
<dbReference type="AlphaFoldDB" id="A0A9X0ZUR2"/>
<evidence type="ECO:0000256" key="1">
    <source>
        <dbReference type="SAM" id="Phobius"/>
    </source>
</evidence>